<sequence>MYHDLHTGKWWWDTQKPGATIIPIILSSDKTQVTMFRNKSAYPVYMTIGNIPKDIRRKPSRHAQILLGYLPTTRLDHITNRAARRRTLANLFHACMSRIVQPLKDVGHSGI</sequence>
<organism evidence="1 2">
    <name type="scientific">Hygrophoropsis aurantiaca</name>
    <dbReference type="NCBI Taxonomy" id="72124"/>
    <lineage>
        <taxon>Eukaryota</taxon>
        <taxon>Fungi</taxon>
        <taxon>Dikarya</taxon>
        <taxon>Basidiomycota</taxon>
        <taxon>Agaricomycotina</taxon>
        <taxon>Agaricomycetes</taxon>
        <taxon>Agaricomycetidae</taxon>
        <taxon>Boletales</taxon>
        <taxon>Coniophorineae</taxon>
        <taxon>Hygrophoropsidaceae</taxon>
        <taxon>Hygrophoropsis</taxon>
    </lineage>
</organism>
<evidence type="ECO:0000313" key="1">
    <source>
        <dbReference type="EMBL" id="KAH7906612.1"/>
    </source>
</evidence>
<reference evidence="1" key="1">
    <citation type="journal article" date="2021" name="New Phytol.">
        <title>Evolutionary innovations through gain and loss of genes in the ectomycorrhizal Boletales.</title>
        <authorList>
            <person name="Wu G."/>
            <person name="Miyauchi S."/>
            <person name="Morin E."/>
            <person name="Kuo A."/>
            <person name="Drula E."/>
            <person name="Varga T."/>
            <person name="Kohler A."/>
            <person name="Feng B."/>
            <person name="Cao Y."/>
            <person name="Lipzen A."/>
            <person name="Daum C."/>
            <person name="Hundley H."/>
            <person name="Pangilinan J."/>
            <person name="Johnson J."/>
            <person name="Barry K."/>
            <person name="LaButti K."/>
            <person name="Ng V."/>
            <person name="Ahrendt S."/>
            <person name="Min B."/>
            <person name="Choi I.G."/>
            <person name="Park H."/>
            <person name="Plett J.M."/>
            <person name="Magnuson J."/>
            <person name="Spatafora J.W."/>
            <person name="Nagy L.G."/>
            <person name="Henrissat B."/>
            <person name="Grigoriev I.V."/>
            <person name="Yang Z.L."/>
            <person name="Xu J."/>
            <person name="Martin F.M."/>
        </authorList>
    </citation>
    <scope>NUCLEOTIDE SEQUENCE</scope>
    <source>
        <strain evidence="1">ATCC 28755</strain>
    </source>
</reference>
<gene>
    <name evidence="1" type="ORF">BJ138DRAFT_1015943</name>
</gene>
<dbReference type="Proteomes" id="UP000790377">
    <property type="component" value="Unassembled WGS sequence"/>
</dbReference>
<evidence type="ECO:0000313" key="2">
    <source>
        <dbReference type="Proteomes" id="UP000790377"/>
    </source>
</evidence>
<feature type="non-terminal residue" evidence="1">
    <location>
        <position position="111"/>
    </location>
</feature>
<name>A0ACB8A0E4_9AGAM</name>
<dbReference type="EMBL" id="MU267996">
    <property type="protein sequence ID" value="KAH7906612.1"/>
    <property type="molecule type" value="Genomic_DNA"/>
</dbReference>
<protein>
    <submittedName>
        <fullName evidence="1">Uncharacterized protein</fullName>
    </submittedName>
</protein>
<keyword evidence="2" id="KW-1185">Reference proteome</keyword>
<comment type="caution">
    <text evidence="1">The sequence shown here is derived from an EMBL/GenBank/DDBJ whole genome shotgun (WGS) entry which is preliminary data.</text>
</comment>
<accession>A0ACB8A0E4</accession>
<proteinExistence type="predicted"/>